<evidence type="ECO:0000256" key="2">
    <source>
        <dbReference type="ARBA" id="ARBA00022833"/>
    </source>
</evidence>
<evidence type="ECO:0000256" key="4">
    <source>
        <dbReference type="ARBA" id="ARBA00030762"/>
    </source>
</evidence>
<dbReference type="Pfam" id="PF21621">
    <property type="entry name" value="MPI_cupin_dom"/>
    <property type="match status" value="1"/>
</dbReference>
<keyword evidence="1 5" id="KW-0479">Metal-binding</keyword>
<dbReference type="PANTHER" id="PTHR42742">
    <property type="entry name" value="TRANSCRIPTIONAL REPRESSOR MPRA"/>
    <property type="match status" value="1"/>
</dbReference>
<dbReference type="PIRSF" id="PIRSF036894">
    <property type="entry name" value="PMI_Firm_short"/>
    <property type="match status" value="1"/>
</dbReference>
<evidence type="ECO:0000256" key="3">
    <source>
        <dbReference type="ARBA" id="ARBA00029741"/>
    </source>
</evidence>
<dbReference type="Gene3D" id="2.60.120.10">
    <property type="entry name" value="Jelly Rolls"/>
    <property type="match status" value="2"/>
</dbReference>
<dbReference type="GO" id="GO:0008270">
    <property type="term" value="F:zinc ion binding"/>
    <property type="evidence" value="ECO:0007669"/>
    <property type="project" value="InterPro"/>
</dbReference>
<organism evidence="9 10">
    <name type="scientific">Galbibacter marinus</name>
    <dbReference type="NCBI Taxonomy" id="555500"/>
    <lineage>
        <taxon>Bacteria</taxon>
        <taxon>Pseudomonadati</taxon>
        <taxon>Bacteroidota</taxon>
        <taxon>Flavobacteriia</taxon>
        <taxon>Flavobacteriales</taxon>
        <taxon>Flavobacteriaceae</taxon>
        <taxon>Galbibacter</taxon>
    </lineage>
</organism>
<dbReference type="InterPro" id="IPR014710">
    <property type="entry name" value="RmlC-like_jellyroll"/>
</dbReference>
<dbReference type="PANTHER" id="PTHR42742:SF3">
    <property type="entry name" value="FRUCTOKINASE"/>
    <property type="match status" value="1"/>
</dbReference>
<dbReference type="PATRIC" id="fig|555500.3.peg.1275"/>
<evidence type="ECO:0000313" key="9">
    <source>
        <dbReference type="EMBL" id="EKF55795.1"/>
    </source>
</evidence>
<dbReference type="SUPFAM" id="SSF51182">
    <property type="entry name" value="RmlC-like cupins"/>
    <property type="match status" value="1"/>
</dbReference>
<feature type="binding site" evidence="5">
    <location>
        <position position="114"/>
    </location>
    <ligand>
        <name>Zn(2+)</name>
        <dbReference type="ChEBI" id="CHEBI:29105"/>
    </ligand>
</feature>
<dbReference type="Proteomes" id="UP000007364">
    <property type="component" value="Unassembled WGS sequence"/>
</dbReference>
<sequence length="333" mass="37557">MESLNHNSTSNDLCYPIKFSPIFKEYLWGGTKLKEVLNKDVTTETASESWEISGVEGNVSQVSNGSLKGRNLQELMDTYTSEILGNSVYKRFGTKFPILIKFIDARLDLSVQLHPHDDLAKKRHNSFGKTEMWHVMQADPGSKLIVGFNQELTKESYLESLEKGQLLEILNQEEVVAGDTYFINTGKVHAIGAGILLAEIQQTSDITYRIYDYQRKDKDGNTRELHTELAVDAIDYSLKKDFKVNYPKQSNTTNNMVNCPYFVTNYLNVEGTYVQQLVNRDSFTIYLCVDGKAQIKIGEHTENLSMGQTVLVPAVVNDVVISAADAKILEVYL</sequence>
<gene>
    <name evidence="9" type="ORF">I215_06157</name>
</gene>
<feature type="domain" description="Mannose-6-phosphate isomerase cupin" evidence="8">
    <location>
        <begin position="254"/>
        <end position="327"/>
    </location>
</feature>
<dbReference type="OrthoDB" id="9808275at2"/>
<feature type="binding site" evidence="5">
    <location>
        <position position="189"/>
    </location>
    <ligand>
        <name>Zn(2+)</name>
        <dbReference type="ChEBI" id="CHEBI:29105"/>
    </ligand>
</feature>
<dbReference type="InterPro" id="IPR049071">
    <property type="entry name" value="MPI_cupin_dom"/>
</dbReference>
<dbReference type="Pfam" id="PF20511">
    <property type="entry name" value="PMI_typeI_cat"/>
    <property type="match status" value="1"/>
</dbReference>
<reference evidence="9 10" key="1">
    <citation type="journal article" date="2012" name="J. Bacteriol.">
        <title>Genome Sequence of Galbibacter marinum Type Strain ck-I2-15.</title>
        <authorList>
            <person name="Lai Q."/>
            <person name="Li C."/>
            <person name="Shao Z."/>
        </authorList>
    </citation>
    <scope>NUCLEOTIDE SEQUENCE [LARGE SCALE GENOMIC DNA]</scope>
    <source>
        <strain evidence="10">ck-I2-15</strain>
    </source>
</reference>
<name>K2PTD9_9FLAO</name>
<dbReference type="InterPro" id="IPR011051">
    <property type="entry name" value="RmlC_Cupin_sf"/>
</dbReference>
<dbReference type="STRING" id="555500.I215_06157"/>
<dbReference type="InterPro" id="IPR046457">
    <property type="entry name" value="PMI_typeI_cat"/>
</dbReference>
<dbReference type="AlphaFoldDB" id="K2PTD9"/>
<feature type="binding site" evidence="5">
    <location>
        <position position="131"/>
    </location>
    <ligand>
        <name>Zn(2+)</name>
        <dbReference type="ChEBI" id="CHEBI:29105"/>
    </ligand>
</feature>
<evidence type="ECO:0000259" key="8">
    <source>
        <dbReference type="Pfam" id="PF21621"/>
    </source>
</evidence>
<evidence type="ECO:0000256" key="1">
    <source>
        <dbReference type="ARBA" id="ARBA00022723"/>
    </source>
</evidence>
<dbReference type="RefSeq" id="WP_008991103.1">
    <property type="nucleotide sequence ID" value="NZ_AMSG01000005.1"/>
</dbReference>
<evidence type="ECO:0000313" key="10">
    <source>
        <dbReference type="Proteomes" id="UP000007364"/>
    </source>
</evidence>
<protein>
    <recommendedName>
        <fullName evidence="3">Phosphohexomutase</fullName>
    </recommendedName>
    <alternativeName>
        <fullName evidence="4">Phosphomannose isomerase</fullName>
    </alternativeName>
</protein>
<dbReference type="GO" id="GO:0005975">
    <property type="term" value="P:carbohydrate metabolic process"/>
    <property type="evidence" value="ECO:0007669"/>
    <property type="project" value="InterPro"/>
</dbReference>
<dbReference type="InterPro" id="IPR051804">
    <property type="entry name" value="Carb_Metab_Reg_Kinase/Isom"/>
</dbReference>
<evidence type="ECO:0000256" key="5">
    <source>
        <dbReference type="PIRSR" id="PIRSR036894-1"/>
    </source>
</evidence>
<keyword evidence="10" id="KW-1185">Reference proteome</keyword>
<accession>K2PTD9</accession>
<keyword evidence="2 5" id="KW-0862">Zinc</keyword>
<dbReference type="InterPro" id="IPR014628">
    <property type="entry name" value="Man6P_isomerase_Firm_short"/>
</dbReference>
<evidence type="ECO:0000256" key="6">
    <source>
        <dbReference type="PIRSR" id="PIRSR036894-2"/>
    </source>
</evidence>
<feature type="domain" description="Phosphomannose isomerase type I catalytic" evidence="7">
    <location>
        <begin position="18"/>
        <end position="125"/>
    </location>
</feature>
<evidence type="ECO:0000259" key="7">
    <source>
        <dbReference type="Pfam" id="PF20511"/>
    </source>
</evidence>
<proteinExistence type="predicted"/>
<feature type="active site" evidence="6">
    <location>
        <position position="209"/>
    </location>
</feature>
<dbReference type="CDD" id="cd07010">
    <property type="entry name" value="cupin_PMI_type_I_N_bac"/>
    <property type="match status" value="1"/>
</dbReference>
<comment type="caution">
    <text evidence="9">The sequence shown here is derived from an EMBL/GenBank/DDBJ whole genome shotgun (WGS) entry which is preliminary data.</text>
</comment>
<comment type="cofactor">
    <cofactor evidence="5">
        <name>Zn(2+)</name>
        <dbReference type="ChEBI" id="CHEBI:29105"/>
    </cofactor>
    <text evidence="5">Binds 1 zinc ion per subunit.</text>
</comment>
<dbReference type="GO" id="GO:0004476">
    <property type="term" value="F:mannose-6-phosphate isomerase activity"/>
    <property type="evidence" value="ECO:0007669"/>
    <property type="project" value="InterPro"/>
</dbReference>
<dbReference type="EMBL" id="AMSG01000005">
    <property type="protein sequence ID" value="EKF55795.1"/>
    <property type="molecule type" value="Genomic_DNA"/>
</dbReference>
<dbReference type="eggNOG" id="COG1482">
    <property type="taxonomic scope" value="Bacteria"/>
</dbReference>
<keyword evidence="9" id="KW-0413">Isomerase</keyword>